<gene>
    <name evidence="3" type="ORF">SAMN05421813_11839</name>
</gene>
<keyword evidence="1" id="KW-0378">Hydrolase</keyword>
<protein>
    <submittedName>
        <fullName evidence="3">F5/8 type C domain-containing protein</fullName>
    </submittedName>
</protein>
<feature type="domain" description="F5/8 type C" evidence="2">
    <location>
        <begin position="592"/>
        <end position="702"/>
    </location>
</feature>
<dbReference type="Pfam" id="PF16126">
    <property type="entry name" value="DUF4838"/>
    <property type="match status" value="1"/>
</dbReference>
<proteinExistence type="predicted"/>
<dbReference type="PANTHER" id="PTHR47406:SF2">
    <property type="entry name" value="ALPHA GLUCURONIDASE N-TERMINAL DOMAIN-CONTAINING PROTEIN"/>
    <property type="match status" value="1"/>
</dbReference>
<dbReference type="GO" id="GO:0005975">
    <property type="term" value="P:carbohydrate metabolic process"/>
    <property type="evidence" value="ECO:0007669"/>
    <property type="project" value="UniProtKB-ARBA"/>
</dbReference>
<dbReference type="SUPFAM" id="SSF49785">
    <property type="entry name" value="Galactose-binding domain-like"/>
    <property type="match status" value="1"/>
</dbReference>
<dbReference type="Proteomes" id="UP000199226">
    <property type="component" value="Unassembled WGS sequence"/>
</dbReference>
<dbReference type="EMBL" id="FNHH01000018">
    <property type="protein sequence ID" value="SDM64784.1"/>
    <property type="molecule type" value="Genomic_DNA"/>
</dbReference>
<dbReference type="GO" id="GO:0016787">
    <property type="term" value="F:hydrolase activity"/>
    <property type="evidence" value="ECO:0007669"/>
    <property type="project" value="UniProtKB-KW"/>
</dbReference>
<reference evidence="4" key="1">
    <citation type="submission" date="2016-10" db="EMBL/GenBank/DDBJ databases">
        <authorList>
            <person name="Varghese N."/>
            <person name="Submissions S."/>
        </authorList>
    </citation>
    <scope>NUCLEOTIDE SEQUENCE [LARGE SCALE GENOMIC DNA]</scope>
    <source>
        <strain evidence="4">DSM 24536</strain>
    </source>
</reference>
<accession>A0A1G9UXU1</accession>
<dbReference type="InterPro" id="IPR032287">
    <property type="entry name" value="DUF4838"/>
</dbReference>
<dbReference type="Gene3D" id="3.30.379.10">
    <property type="entry name" value="Chitobiase/beta-hexosaminidase domain 2-like"/>
    <property type="match status" value="1"/>
</dbReference>
<organism evidence="3 4">
    <name type="scientific">Daejeonella rubra</name>
    <dbReference type="NCBI Taxonomy" id="990371"/>
    <lineage>
        <taxon>Bacteria</taxon>
        <taxon>Pseudomonadati</taxon>
        <taxon>Bacteroidota</taxon>
        <taxon>Sphingobacteriia</taxon>
        <taxon>Sphingobacteriales</taxon>
        <taxon>Sphingobacteriaceae</taxon>
        <taxon>Daejeonella</taxon>
    </lineage>
</organism>
<keyword evidence="4" id="KW-1185">Reference proteome</keyword>
<dbReference type="InterPro" id="IPR000421">
    <property type="entry name" value="FA58C"/>
</dbReference>
<name>A0A1G9UXU1_9SPHI</name>
<dbReference type="InterPro" id="IPR029018">
    <property type="entry name" value="Hex-like_dom2"/>
</dbReference>
<evidence type="ECO:0000259" key="2">
    <source>
        <dbReference type="Pfam" id="PF00754"/>
    </source>
</evidence>
<evidence type="ECO:0000256" key="1">
    <source>
        <dbReference type="ARBA" id="ARBA00022801"/>
    </source>
</evidence>
<dbReference type="SUPFAM" id="SSF55545">
    <property type="entry name" value="beta-N-acetylhexosaminidase-like domain"/>
    <property type="match status" value="1"/>
</dbReference>
<evidence type="ECO:0000313" key="4">
    <source>
        <dbReference type="Proteomes" id="UP000199226"/>
    </source>
</evidence>
<dbReference type="PANTHER" id="PTHR47406">
    <property type="entry name" value="COAGULATION FACTOR 5/8 TYPE, C-TERMINAL"/>
    <property type="match status" value="1"/>
</dbReference>
<dbReference type="STRING" id="990371.SAMN05421813_11839"/>
<dbReference type="AlphaFoldDB" id="A0A1G9UXU1"/>
<dbReference type="Gene3D" id="2.60.120.260">
    <property type="entry name" value="Galactose-binding domain-like"/>
    <property type="match status" value="1"/>
</dbReference>
<dbReference type="InterPro" id="IPR008979">
    <property type="entry name" value="Galactose-bd-like_sf"/>
</dbReference>
<sequence length="727" mass="83918">MQSFSIVLVHKGASAYSIVRPLNPSEIEIYASSVLQDHLRQISGVLIPIIDDSNAESDFEILVGNTNRSGLIVELTSIDSYSIQTKDRKLVIMGIGKGTLYGVYTFLERYLDCRKYSSKVKFIPKKESISITEINVLEIPDIKFRSLHYYDAETDQEYLDWHKLHRIDDRWGLWGHSFFKLLSPQEYFTVHPEYFGLVNGQRKAMQLCLTNPDVFRILVENLSKKMKEFPQLDNWSVSQNDDLGACECTNCSLLNSKYESPQGSILTFVNKVAEVFPDKTISTLAYTYSRKAPKGLYPLRNVNILFSSIDINRAKPVVTDPRSEAFRNDFDAWKGLTSNMIIWDYVVQFSNYFSPFPNLNTLKPNFNYFSGNKPEGFFIQGSVEVPGELAELRTYILAKLLWDKDTDVDALKTEFLNAYYGKAGASVNEYLNQIHSNAEKSWKRMDIYDNPIIPFQTYLSNQFLTEYLSILDNGALLVKDDVDMFKRIQLLKLPLNFAMLQQARFHGIDQNGVFILEDKKWTVRNNVKSNLQDLVKMLGNNGISQLNEEGLTPEQYMEEWEAVFESGPEIHKALNKPLRFLTPNNEEFISKGPRTLVDGNTGTRDFNYNWVGWYGENMEVLIDMLSPTKMEQVKISFLENHRFYMFLPSVIRVEVSNDGIKYREVARFNNPGPLEALPKSIRKFVLDFDKIEARYVKVVAINLSELPVWRNRIDRKPWLLTDEIIVN</sequence>
<evidence type="ECO:0000313" key="3">
    <source>
        <dbReference type="EMBL" id="SDM64784.1"/>
    </source>
</evidence>
<dbReference type="RefSeq" id="WP_176767696.1">
    <property type="nucleotide sequence ID" value="NZ_FNHH01000018.1"/>
</dbReference>
<dbReference type="Pfam" id="PF00754">
    <property type="entry name" value="F5_F8_type_C"/>
    <property type="match status" value="1"/>
</dbReference>